<name>A0ABU1TTV8_9FLAO</name>
<dbReference type="Proteomes" id="UP001255185">
    <property type="component" value="Unassembled WGS sequence"/>
</dbReference>
<sequence length="37" mass="4233">MEWPLRTCVQILVPRKPLAVLEIVFALGSAVSRNRIR</sequence>
<comment type="caution">
    <text evidence="1">The sequence shown here is derived from an EMBL/GenBank/DDBJ whole genome shotgun (WGS) entry which is preliminary data.</text>
</comment>
<reference evidence="1 2" key="1">
    <citation type="submission" date="2023-07" db="EMBL/GenBank/DDBJ databases">
        <title>Sorghum-associated microbial communities from plants grown in Nebraska, USA.</title>
        <authorList>
            <person name="Schachtman D."/>
        </authorList>
    </citation>
    <scope>NUCLEOTIDE SEQUENCE [LARGE SCALE GENOMIC DNA]</scope>
    <source>
        <strain evidence="1 2">3773</strain>
    </source>
</reference>
<evidence type="ECO:0000313" key="2">
    <source>
        <dbReference type="Proteomes" id="UP001255185"/>
    </source>
</evidence>
<gene>
    <name evidence="1" type="ORF">J2X31_003333</name>
</gene>
<evidence type="ECO:0000313" key="1">
    <source>
        <dbReference type="EMBL" id="MDR6969303.1"/>
    </source>
</evidence>
<dbReference type="EMBL" id="JAVDVI010000018">
    <property type="protein sequence ID" value="MDR6969303.1"/>
    <property type="molecule type" value="Genomic_DNA"/>
</dbReference>
<keyword evidence="2" id="KW-1185">Reference proteome</keyword>
<accession>A0ABU1TTV8</accession>
<protein>
    <submittedName>
        <fullName evidence="1">Uncharacterized protein</fullName>
    </submittedName>
</protein>
<organism evidence="1 2">
    <name type="scientific">Flavobacterium arsenatis</name>
    <dbReference type="NCBI Taxonomy" id="1484332"/>
    <lineage>
        <taxon>Bacteria</taxon>
        <taxon>Pseudomonadati</taxon>
        <taxon>Bacteroidota</taxon>
        <taxon>Flavobacteriia</taxon>
        <taxon>Flavobacteriales</taxon>
        <taxon>Flavobacteriaceae</taxon>
        <taxon>Flavobacterium</taxon>
    </lineage>
</organism>
<proteinExistence type="predicted"/>